<name>A0A0A2C3I2_PROMR</name>
<dbReference type="AlphaFoldDB" id="A0A0A2C3I2"/>
<feature type="region of interest" description="Disordered" evidence="1">
    <location>
        <begin position="1"/>
        <end position="22"/>
    </location>
</feature>
<evidence type="ECO:0000313" key="3">
    <source>
        <dbReference type="Proteomes" id="UP000030392"/>
    </source>
</evidence>
<reference evidence="3" key="1">
    <citation type="journal article" date="2014" name="Sci. Data">
        <title>Genomes of diverse isolates of the marine cyanobacterium Prochlorococcus.</title>
        <authorList>
            <person name="Biller S."/>
            <person name="Berube P."/>
            <person name="Thompson J."/>
            <person name="Kelly L."/>
            <person name="Roggensack S."/>
            <person name="Awad L."/>
            <person name="Roache-Johnson K."/>
            <person name="Ding H."/>
            <person name="Giovannoni S.J."/>
            <person name="Moore L.R."/>
            <person name="Chisholm S.W."/>
        </authorList>
    </citation>
    <scope>NUCLEOTIDE SEQUENCE [LARGE SCALE GENOMIC DNA]</scope>
    <source>
        <strain evidence="3">PAC1</strain>
    </source>
</reference>
<organism evidence="2 3">
    <name type="scientific">Prochlorococcus marinus str. PAC1</name>
    <dbReference type="NCBI Taxonomy" id="59924"/>
    <lineage>
        <taxon>Bacteria</taxon>
        <taxon>Bacillati</taxon>
        <taxon>Cyanobacteriota</taxon>
        <taxon>Cyanophyceae</taxon>
        <taxon>Synechococcales</taxon>
        <taxon>Prochlorococcaceae</taxon>
        <taxon>Prochlorococcus</taxon>
    </lineage>
</organism>
<evidence type="ECO:0000313" key="2">
    <source>
        <dbReference type="EMBL" id="KGG19209.1"/>
    </source>
</evidence>
<evidence type="ECO:0000256" key="1">
    <source>
        <dbReference type="SAM" id="MobiDB-lite"/>
    </source>
</evidence>
<dbReference type="Proteomes" id="UP000030392">
    <property type="component" value="Unassembled WGS sequence"/>
</dbReference>
<gene>
    <name evidence="2" type="ORF">EV03_1587</name>
</gene>
<sequence length="68" mass="7726">MKFRNQTSLKRLTKKNRDSSTTKPSLIAILLVLIAFLQVPISLKASINIFCLFSEISETNKTFSFCND</sequence>
<accession>A0A0A2C3I2</accession>
<proteinExistence type="predicted"/>
<dbReference type="EMBL" id="JNAX01000015">
    <property type="protein sequence ID" value="KGG19209.1"/>
    <property type="molecule type" value="Genomic_DNA"/>
</dbReference>
<feature type="compositionally biased region" description="Polar residues" evidence="1">
    <location>
        <begin position="1"/>
        <end position="10"/>
    </location>
</feature>
<comment type="caution">
    <text evidence="2">The sequence shown here is derived from an EMBL/GenBank/DDBJ whole genome shotgun (WGS) entry which is preliminary data.</text>
</comment>
<protein>
    <submittedName>
        <fullName evidence="2">Uncharacterized protein</fullName>
    </submittedName>
</protein>